<dbReference type="Gene3D" id="3.40.50.10540">
    <property type="entry name" value="Crotonobetainyl-coa:carnitine coa-transferase, domain 1"/>
    <property type="match status" value="1"/>
</dbReference>
<dbReference type="Pfam" id="PF02515">
    <property type="entry name" value="CoA_transf_3"/>
    <property type="match status" value="1"/>
</dbReference>
<dbReference type="SUPFAM" id="SSF89796">
    <property type="entry name" value="CoA-transferase family III (CaiB/BaiF)"/>
    <property type="match status" value="1"/>
</dbReference>
<evidence type="ECO:0000313" key="3">
    <source>
        <dbReference type="Proteomes" id="UP000198925"/>
    </source>
</evidence>
<keyword evidence="1 2" id="KW-0808">Transferase</keyword>
<dbReference type="InterPro" id="IPR003673">
    <property type="entry name" value="CoA-Trfase_fam_III"/>
</dbReference>
<dbReference type="PANTHER" id="PTHR48207:SF4">
    <property type="entry name" value="BLL6097 PROTEIN"/>
    <property type="match status" value="1"/>
</dbReference>
<dbReference type="Gene3D" id="3.30.1540.10">
    <property type="entry name" value="formyl-coa transferase, domain 3"/>
    <property type="match status" value="1"/>
</dbReference>
<name>A0A1G7B0E0_9PROT</name>
<gene>
    <name evidence="2" type="ORF">SAMN04487779_102242</name>
</gene>
<dbReference type="InterPro" id="IPR044855">
    <property type="entry name" value="CoA-Trfase_III_dom3_sf"/>
</dbReference>
<proteinExistence type="predicted"/>
<dbReference type="PANTHER" id="PTHR48207">
    <property type="entry name" value="SUCCINATE--HYDROXYMETHYLGLUTARATE COA-TRANSFERASE"/>
    <property type="match status" value="1"/>
</dbReference>
<dbReference type="InterPro" id="IPR023606">
    <property type="entry name" value="CoA-Trfase_III_dom_1_sf"/>
</dbReference>
<keyword evidence="3" id="KW-1185">Reference proteome</keyword>
<dbReference type="EMBL" id="FMZX01000022">
    <property type="protein sequence ID" value="SDE20513.1"/>
    <property type="molecule type" value="Genomic_DNA"/>
</dbReference>
<dbReference type="RefSeq" id="WP_090664816.1">
    <property type="nucleotide sequence ID" value="NZ_FMZX01000022.1"/>
</dbReference>
<evidence type="ECO:0000313" key="2">
    <source>
        <dbReference type="EMBL" id="SDE20513.1"/>
    </source>
</evidence>
<sequence length="407" mass="43835">MAAAALDGIRVLDLSSVLMGPTAALILGDMGADVIKVEPPEGDSVRGIGPMRNPGMGPLFLNANRNKRSLVLDLKRAEGRAALLRLARRADVLITNIRPAAMARLGLGAEAVRAVNPRLIYVAAVGFGQDGPYAARPAFDDLIQGIASVPSLIAQAGDGVPRYIPLAIMDRHVGATVANAALGALVHRGRTGEGQAIEVPMFETVIQLVLGDHMGGLAYDPPVGPPGYPRSLAPERHPYATTDGYVCAMVYTDRHWRSFFELVGRPEVMERDPRFASLTSRTIHAREIHAMLEDELRHRSTAEWLAAFERVDIPATPLNTLETLLEDPHLRQVGMFRWTDHPSEGRVRATRPPAANWSATPPAIRRHAPRLGEHSAELLAELGYTEEEIAALAEAGVTRLAAPAGAP</sequence>
<protein>
    <submittedName>
        <fullName evidence="2">Crotonobetainyl-CoA:carnitine CoA-transferase CaiB</fullName>
    </submittedName>
</protein>
<accession>A0A1G7B0E0</accession>
<dbReference type="InterPro" id="IPR050483">
    <property type="entry name" value="CoA-transferase_III_domain"/>
</dbReference>
<evidence type="ECO:0000256" key="1">
    <source>
        <dbReference type="ARBA" id="ARBA00022679"/>
    </source>
</evidence>
<reference evidence="2 3" key="1">
    <citation type="submission" date="2016-10" db="EMBL/GenBank/DDBJ databases">
        <authorList>
            <person name="de Groot N.N."/>
        </authorList>
    </citation>
    <scope>NUCLEOTIDE SEQUENCE [LARGE SCALE GENOMIC DNA]</scope>
    <source>
        <strain evidence="2 3">CPCC 100156</strain>
    </source>
</reference>
<dbReference type="Proteomes" id="UP000198925">
    <property type="component" value="Unassembled WGS sequence"/>
</dbReference>
<dbReference type="GO" id="GO:0008410">
    <property type="term" value="F:CoA-transferase activity"/>
    <property type="evidence" value="ECO:0007669"/>
    <property type="project" value="TreeGrafter"/>
</dbReference>
<organism evidence="2 3">
    <name type="scientific">Belnapia rosea</name>
    <dbReference type="NCBI Taxonomy" id="938405"/>
    <lineage>
        <taxon>Bacteria</taxon>
        <taxon>Pseudomonadati</taxon>
        <taxon>Pseudomonadota</taxon>
        <taxon>Alphaproteobacteria</taxon>
        <taxon>Acetobacterales</taxon>
        <taxon>Roseomonadaceae</taxon>
        <taxon>Belnapia</taxon>
    </lineage>
</organism>
<dbReference type="AlphaFoldDB" id="A0A1G7B0E0"/>